<organism evidence="2 3">
    <name type="scientific">Nocardioides yefusunii</name>
    <dbReference type="NCBI Taxonomy" id="2500546"/>
    <lineage>
        <taxon>Bacteria</taxon>
        <taxon>Bacillati</taxon>
        <taxon>Actinomycetota</taxon>
        <taxon>Actinomycetes</taxon>
        <taxon>Propionibacteriales</taxon>
        <taxon>Nocardioidaceae</taxon>
        <taxon>Nocardioides</taxon>
    </lineage>
</organism>
<evidence type="ECO:0000313" key="3">
    <source>
        <dbReference type="Proteomes" id="UP001596098"/>
    </source>
</evidence>
<dbReference type="EMBL" id="JBHSQI010000003">
    <property type="protein sequence ID" value="MFC6153609.1"/>
    <property type="molecule type" value="Genomic_DNA"/>
</dbReference>
<comment type="caution">
    <text evidence="2">The sequence shown here is derived from an EMBL/GenBank/DDBJ whole genome shotgun (WGS) entry which is preliminary data.</text>
</comment>
<dbReference type="Proteomes" id="UP001596098">
    <property type="component" value="Unassembled WGS sequence"/>
</dbReference>
<keyword evidence="3" id="KW-1185">Reference proteome</keyword>
<accession>A0ABW1QYM1</accession>
<reference evidence="3" key="1">
    <citation type="journal article" date="2019" name="Int. J. Syst. Evol. Microbiol.">
        <title>The Global Catalogue of Microorganisms (GCM) 10K type strain sequencing project: providing services to taxonomists for standard genome sequencing and annotation.</title>
        <authorList>
            <consortium name="The Broad Institute Genomics Platform"/>
            <consortium name="The Broad Institute Genome Sequencing Center for Infectious Disease"/>
            <person name="Wu L."/>
            <person name="Ma J."/>
        </authorList>
    </citation>
    <scope>NUCLEOTIDE SEQUENCE [LARGE SCALE GENOMIC DNA]</scope>
    <source>
        <strain evidence="3">DFY28</strain>
    </source>
</reference>
<evidence type="ECO:0008006" key="4">
    <source>
        <dbReference type="Google" id="ProtNLM"/>
    </source>
</evidence>
<evidence type="ECO:0000313" key="2">
    <source>
        <dbReference type="EMBL" id="MFC6153609.1"/>
    </source>
</evidence>
<feature type="compositionally biased region" description="Basic and acidic residues" evidence="1">
    <location>
        <begin position="1"/>
        <end position="13"/>
    </location>
</feature>
<name>A0ABW1QYM1_9ACTN</name>
<proteinExistence type="predicted"/>
<sequence>MDVHLTRSGEHPPHLTRPVTRGAHLSPDGTRVAELTAWAAVLPDHSGFTHVTGAELLGLWLPPLPAPAPVTAQVPTGAPAPRRPGLRLIRASDGTGTSRVHGLPVAPVTEVLLSLCRDLGPLDALVALDSALHLRLCTLAELEHATRRRRRGAPLLRLLTPLADARSESPWETILREFHRAVEAPAVPQHEILDASGSFVARADLWLAGTRVIHEYDGAHHLSVEGQRADLRRDRRLGHAGWIRRGYTSDDLLHRPHEILRDVDAALGRPSHPHLLTRWHDLLSDSARTPAGRALLTHRLRQSTQRPSRAANPTPLWLQLLD</sequence>
<protein>
    <recommendedName>
        <fullName evidence="4">DUF559 domain-containing protein</fullName>
    </recommendedName>
</protein>
<gene>
    <name evidence="2" type="ORF">ACFPWU_08035</name>
</gene>
<feature type="region of interest" description="Disordered" evidence="1">
    <location>
        <begin position="1"/>
        <end position="28"/>
    </location>
</feature>
<dbReference type="RefSeq" id="WP_128221409.1">
    <property type="nucleotide sequence ID" value="NZ_CP034929.1"/>
</dbReference>
<evidence type="ECO:0000256" key="1">
    <source>
        <dbReference type="SAM" id="MobiDB-lite"/>
    </source>
</evidence>